<name>A0A2F0P5W6_SERMA</name>
<evidence type="ECO:0000313" key="1">
    <source>
        <dbReference type="EMBL" id="OCO79474.1"/>
    </source>
</evidence>
<dbReference type="Proteomes" id="UP000050489">
    <property type="component" value="Unassembled WGS sequence"/>
</dbReference>
<evidence type="ECO:0000313" key="2">
    <source>
        <dbReference type="Proteomes" id="UP000050489"/>
    </source>
</evidence>
<comment type="caution">
    <text evidence="1">The sequence shown here is derived from an EMBL/GenBank/DDBJ whole genome shotgun (WGS) entry which is preliminary data.</text>
</comment>
<organism evidence="1 2">
    <name type="scientific">Serratia marcescens</name>
    <dbReference type="NCBI Taxonomy" id="615"/>
    <lineage>
        <taxon>Bacteria</taxon>
        <taxon>Pseudomonadati</taxon>
        <taxon>Pseudomonadota</taxon>
        <taxon>Gammaproteobacteria</taxon>
        <taxon>Enterobacterales</taxon>
        <taxon>Yersiniaceae</taxon>
        <taxon>Serratia</taxon>
    </lineage>
</organism>
<accession>A0A2F0P5W6</accession>
<reference evidence="2" key="1">
    <citation type="submission" date="2016-04" db="EMBL/GenBank/DDBJ databases">
        <authorList>
            <person name="Osei Sekyere J."/>
            <person name="Sivertsen A."/>
            <person name="Pedersen A.T."/>
            <person name="Sundsfjord A."/>
        </authorList>
    </citation>
    <scope>NUCLEOTIDE SEQUENCE [LARGE SCALE GENOMIC DNA]</scope>
    <source>
        <strain evidence="2">945174350</strain>
    </source>
</reference>
<proteinExistence type="predicted"/>
<dbReference type="EMBL" id="LJEX02000156">
    <property type="protein sequence ID" value="OCO79474.1"/>
    <property type="molecule type" value="Genomic_DNA"/>
</dbReference>
<gene>
    <name evidence="1" type="ORF">AN695_0226310</name>
</gene>
<dbReference type="AlphaFoldDB" id="A0A2F0P5W6"/>
<protein>
    <submittedName>
        <fullName evidence="1">Uncharacterized protein</fullName>
    </submittedName>
</protein>
<sequence>MMVKKFDVKFKCIADGINFSKSIGNNMGCGENLLLLTIIETKRSCFEMATKMRIIAYIDFTNVVFKHYFLLLPVPNQLHGCML</sequence>